<evidence type="ECO:0000256" key="7">
    <source>
        <dbReference type="SAM" id="Phobius"/>
    </source>
</evidence>
<feature type="domain" description="Phosphatidic acid phosphatase type 2/haloperoxidase" evidence="8">
    <location>
        <begin position="57"/>
        <end position="168"/>
    </location>
</feature>
<protein>
    <submittedName>
        <fullName evidence="9">Phosphatase PAP2 family protein</fullName>
    </submittedName>
</protein>
<evidence type="ECO:0000256" key="2">
    <source>
        <dbReference type="ARBA" id="ARBA00022475"/>
    </source>
</evidence>
<proteinExistence type="predicted"/>
<dbReference type="InterPro" id="IPR000326">
    <property type="entry name" value="PAP2/HPO"/>
</dbReference>
<feature type="transmembrane region" description="Helical" evidence="7">
    <location>
        <begin position="59"/>
        <end position="79"/>
    </location>
</feature>
<organism evidence="9 10">
    <name type="scientific">Anaerococcus octavius</name>
    <dbReference type="NCBI Taxonomy" id="54007"/>
    <lineage>
        <taxon>Bacteria</taxon>
        <taxon>Bacillati</taxon>
        <taxon>Bacillota</taxon>
        <taxon>Tissierellia</taxon>
        <taxon>Tissierellales</taxon>
        <taxon>Peptoniphilaceae</taxon>
        <taxon>Anaerococcus</taxon>
    </lineage>
</organism>
<keyword evidence="4" id="KW-0378">Hydrolase</keyword>
<feature type="transmembrane region" description="Helical" evidence="7">
    <location>
        <begin position="153"/>
        <end position="172"/>
    </location>
</feature>
<dbReference type="Proteomes" id="UP000234335">
    <property type="component" value="Unassembled WGS sequence"/>
</dbReference>
<comment type="caution">
    <text evidence="9">The sequence shown here is derived from an EMBL/GenBank/DDBJ whole genome shotgun (WGS) entry which is preliminary data.</text>
</comment>
<dbReference type="RefSeq" id="WP_101540601.1">
    <property type="nucleotide sequence ID" value="NZ_CALTZC010000055.1"/>
</dbReference>
<evidence type="ECO:0000259" key="8">
    <source>
        <dbReference type="SMART" id="SM00014"/>
    </source>
</evidence>
<dbReference type="CDD" id="cd03392">
    <property type="entry name" value="PAP2_like_2"/>
    <property type="match status" value="1"/>
</dbReference>
<keyword evidence="6 7" id="KW-0472">Membrane</keyword>
<keyword evidence="10" id="KW-1185">Reference proteome</keyword>
<evidence type="ECO:0000256" key="4">
    <source>
        <dbReference type="ARBA" id="ARBA00022801"/>
    </source>
</evidence>
<keyword evidence="2" id="KW-1003">Cell membrane</keyword>
<dbReference type="Gene3D" id="1.20.144.10">
    <property type="entry name" value="Phosphatidic acid phosphatase type 2/haloperoxidase"/>
    <property type="match status" value="1"/>
</dbReference>
<keyword evidence="5 7" id="KW-1133">Transmembrane helix</keyword>
<accession>A0A2I1M6L7</accession>
<evidence type="ECO:0000313" key="9">
    <source>
        <dbReference type="EMBL" id="PKZ15783.1"/>
    </source>
</evidence>
<dbReference type="GO" id="GO:0016787">
    <property type="term" value="F:hydrolase activity"/>
    <property type="evidence" value="ECO:0007669"/>
    <property type="project" value="UniProtKB-KW"/>
</dbReference>
<dbReference type="GO" id="GO:0005886">
    <property type="term" value="C:plasma membrane"/>
    <property type="evidence" value="ECO:0007669"/>
    <property type="project" value="UniProtKB-SubCell"/>
</dbReference>
<evidence type="ECO:0000256" key="6">
    <source>
        <dbReference type="ARBA" id="ARBA00023136"/>
    </source>
</evidence>
<reference evidence="9 10" key="1">
    <citation type="submission" date="2017-12" db="EMBL/GenBank/DDBJ databases">
        <title>Phylogenetic diversity of female urinary microbiome.</title>
        <authorList>
            <person name="Thomas-White K."/>
            <person name="Wolfe A.J."/>
        </authorList>
    </citation>
    <scope>NUCLEOTIDE SEQUENCE [LARGE SCALE GENOMIC DNA]</scope>
    <source>
        <strain evidence="9 10">UMB0119</strain>
    </source>
</reference>
<comment type="subcellular location">
    <subcellularLocation>
        <location evidence="1">Cell membrane</location>
        <topology evidence="1">Multi-pass membrane protein</topology>
    </subcellularLocation>
</comment>
<dbReference type="SMART" id="SM00014">
    <property type="entry name" value="acidPPc"/>
    <property type="match status" value="1"/>
</dbReference>
<dbReference type="PANTHER" id="PTHR14969:SF62">
    <property type="entry name" value="DECAPRENYLPHOSPHORYL-5-PHOSPHORIBOSE PHOSPHATASE RV3807C-RELATED"/>
    <property type="match status" value="1"/>
</dbReference>
<dbReference type="PANTHER" id="PTHR14969">
    <property type="entry name" value="SPHINGOSINE-1-PHOSPHATE PHOSPHOHYDROLASE"/>
    <property type="match status" value="1"/>
</dbReference>
<dbReference type="SUPFAM" id="SSF48317">
    <property type="entry name" value="Acid phosphatase/Vanadium-dependent haloperoxidase"/>
    <property type="match status" value="1"/>
</dbReference>
<evidence type="ECO:0000256" key="3">
    <source>
        <dbReference type="ARBA" id="ARBA00022692"/>
    </source>
</evidence>
<evidence type="ECO:0000313" key="10">
    <source>
        <dbReference type="Proteomes" id="UP000234335"/>
    </source>
</evidence>
<dbReference type="InterPro" id="IPR036938">
    <property type="entry name" value="PAP2/HPO_sf"/>
</dbReference>
<evidence type="ECO:0000256" key="1">
    <source>
        <dbReference type="ARBA" id="ARBA00004651"/>
    </source>
</evidence>
<gene>
    <name evidence="9" type="ORF">CYJ34_07110</name>
</gene>
<feature type="transmembrane region" description="Helical" evidence="7">
    <location>
        <begin position="26"/>
        <end position="47"/>
    </location>
</feature>
<dbReference type="Pfam" id="PF01569">
    <property type="entry name" value="PAP2"/>
    <property type="match status" value="1"/>
</dbReference>
<name>A0A2I1M6L7_9FIRM</name>
<dbReference type="EMBL" id="PKGS01000005">
    <property type="protein sequence ID" value="PKZ15783.1"/>
    <property type="molecule type" value="Genomic_DNA"/>
</dbReference>
<sequence length="187" mass="21416">MGQRTNFELHILDVIQKISNPTLDKIMVNVSSLGNMSILWIAFIIIFLSTKEYKKAGKVMVIGFVLNLIVVNILLKNIFDRQRPFELVNNFNLLIPPLKDGSFPSGHSSYAFTFFAIILFMTKSKSLKVFTGVLAFLITFSRLYLYVHFPTDVIGGSLIGFFLGMLALKVYFDKKLRKRFTVKYLQL</sequence>
<dbReference type="AlphaFoldDB" id="A0A2I1M6L7"/>
<feature type="transmembrane region" description="Helical" evidence="7">
    <location>
        <begin position="129"/>
        <end position="147"/>
    </location>
</feature>
<keyword evidence="3 7" id="KW-0812">Transmembrane</keyword>
<evidence type="ECO:0000256" key="5">
    <source>
        <dbReference type="ARBA" id="ARBA00022989"/>
    </source>
</evidence>